<protein>
    <submittedName>
        <fullName evidence="2">Uncharacterized protein</fullName>
    </submittedName>
</protein>
<dbReference type="EMBL" id="CP010705">
    <property type="protein sequence ID" value="AUQ96435.1"/>
    <property type="molecule type" value="Genomic_DNA"/>
</dbReference>
<organism evidence="2 3">
    <name type="scientific">Phaeobacter inhibens</name>
    <dbReference type="NCBI Taxonomy" id="221822"/>
    <lineage>
        <taxon>Bacteria</taxon>
        <taxon>Pseudomonadati</taxon>
        <taxon>Pseudomonadota</taxon>
        <taxon>Alphaproteobacteria</taxon>
        <taxon>Rhodobacterales</taxon>
        <taxon>Roseobacteraceae</taxon>
        <taxon>Phaeobacter</taxon>
    </lineage>
</organism>
<evidence type="ECO:0000313" key="3">
    <source>
        <dbReference type="Proteomes" id="UP000236536"/>
    </source>
</evidence>
<name>A0ABM6RJ04_9RHOB</name>
<sequence length="50" mass="5199">MSDTKPSGPQSQQEAVNLAQQTKNLPAGGYTNTNGWSATAKTTFGENGGR</sequence>
<gene>
    <name evidence="2" type="ORF">PhaeoP66_03705</name>
</gene>
<dbReference type="Proteomes" id="UP000236536">
    <property type="component" value="Chromosome"/>
</dbReference>
<dbReference type="RefSeq" id="WP_158526378.1">
    <property type="nucleotide sequence ID" value="NZ_CP010599.1"/>
</dbReference>
<reference evidence="2 3" key="2">
    <citation type="journal article" date="2017" name="Int. J. Syst. Evol. Microbiol.">
        <title>Adaptation of Surface-Associated Bacteria to the Open Ocean: A Genomically Distinct Subpopulation of Phaeobacter gallaeciensis Colonizes Pacific Mesozooplankton.</title>
        <authorList>
            <person name="Freese H.M."/>
            <person name="Methner A."/>
            <person name="Overmann J."/>
        </authorList>
    </citation>
    <scope>NUCLEOTIDE SEQUENCE [LARGE SCALE GENOMIC DNA]</scope>
    <source>
        <strain evidence="2 3">P66</strain>
    </source>
</reference>
<feature type="region of interest" description="Disordered" evidence="1">
    <location>
        <begin position="1"/>
        <end position="50"/>
    </location>
</feature>
<evidence type="ECO:0000256" key="1">
    <source>
        <dbReference type="SAM" id="MobiDB-lite"/>
    </source>
</evidence>
<accession>A0ABM6RJ04</accession>
<keyword evidence="3" id="KW-1185">Reference proteome</keyword>
<proteinExistence type="predicted"/>
<reference evidence="2 3" key="1">
    <citation type="journal article" date="2017" name="Genome Biol. Evol.">
        <title>Trajectories and Drivers of Genome Evolution in Surface-Associated Marine Phaeobacter.</title>
        <authorList>
            <person name="Freese H.M."/>
            <person name="Sikorski J."/>
            <person name="Bunk B."/>
            <person name="Scheuner C."/>
            <person name="Meier-Kolthoff J.P."/>
            <person name="Sproer C."/>
            <person name="Gram L."/>
            <person name="Overmann J."/>
        </authorList>
    </citation>
    <scope>NUCLEOTIDE SEQUENCE [LARGE SCALE GENOMIC DNA]</scope>
    <source>
        <strain evidence="2 3">P66</strain>
    </source>
</reference>
<evidence type="ECO:0000313" key="2">
    <source>
        <dbReference type="EMBL" id="AUQ96435.1"/>
    </source>
</evidence>